<dbReference type="EMBL" id="BART01017914">
    <property type="protein sequence ID" value="GAG83568.1"/>
    <property type="molecule type" value="Genomic_DNA"/>
</dbReference>
<accession>X1BHH9</accession>
<evidence type="ECO:0000259" key="1">
    <source>
        <dbReference type="Pfam" id="PF04466"/>
    </source>
</evidence>
<gene>
    <name evidence="2" type="ORF">S01H4_33939</name>
</gene>
<evidence type="ECO:0000313" key="2">
    <source>
        <dbReference type="EMBL" id="GAG83568.1"/>
    </source>
</evidence>
<proteinExistence type="predicted"/>
<dbReference type="InterPro" id="IPR027417">
    <property type="entry name" value="P-loop_NTPase"/>
</dbReference>
<feature type="domain" description="Phage terminase large subunit N-terminal" evidence="1">
    <location>
        <begin position="16"/>
        <end position="124"/>
    </location>
</feature>
<comment type="caution">
    <text evidence="2">The sequence shown here is derived from an EMBL/GenBank/DDBJ whole genome shotgun (WGS) entry which is preliminary data.</text>
</comment>
<sequence length="136" mass="15717">ELELYQKALRSAGIELKLVTKAIHSDGKMEILFFNGSRLLFRACDMERKLSGYTLDFFGIDEPVDVAEQIFTQLIGRISGTGNLKNKFGLLTTNPGSDLHWLYKYFYLMKLDRYIHIDTTTYDNVLSELYLRYSGL</sequence>
<name>X1BHH9_9ZZZZ</name>
<dbReference type="InterPro" id="IPR035412">
    <property type="entry name" value="Terminase_L_N"/>
</dbReference>
<protein>
    <recommendedName>
        <fullName evidence="1">Phage terminase large subunit N-terminal domain-containing protein</fullName>
    </recommendedName>
</protein>
<reference evidence="2" key="1">
    <citation type="journal article" date="2014" name="Front. Microbiol.">
        <title>High frequency of phylogenetically diverse reductive dehalogenase-homologous genes in deep subseafloor sedimentary metagenomes.</title>
        <authorList>
            <person name="Kawai M."/>
            <person name="Futagami T."/>
            <person name="Toyoda A."/>
            <person name="Takaki Y."/>
            <person name="Nishi S."/>
            <person name="Hori S."/>
            <person name="Arai W."/>
            <person name="Tsubouchi T."/>
            <person name="Morono Y."/>
            <person name="Uchiyama I."/>
            <person name="Ito T."/>
            <person name="Fujiyama A."/>
            <person name="Inagaki F."/>
            <person name="Takami H."/>
        </authorList>
    </citation>
    <scope>NUCLEOTIDE SEQUENCE</scope>
    <source>
        <strain evidence="2">Expedition CK06-06</strain>
    </source>
</reference>
<dbReference type="AlphaFoldDB" id="X1BHH9"/>
<dbReference type="Gene3D" id="3.40.50.300">
    <property type="entry name" value="P-loop containing nucleotide triphosphate hydrolases"/>
    <property type="match status" value="1"/>
</dbReference>
<dbReference type="Pfam" id="PF04466">
    <property type="entry name" value="Terminase_3"/>
    <property type="match status" value="1"/>
</dbReference>
<organism evidence="2">
    <name type="scientific">marine sediment metagenome</name>
    <dbReference type="NCBI Taxonomy" id="412755"/>
    <lineage>
        <taxon>unclassified sequences</taxon>
        <taxon>metagenomes</taxon>
        <taxon>ecological metagenomes</taxon>
    </lineage>
</organism>
<feature type="non-terminal residue" evidence="2">
    <location>
        <position position="1"/>
    </location>
</feature>